<accession>A0ABR3Z7N7</accession>
<dbReference type="PANTHER" id="PTHR47782:SF12">
    <property type="entry name" value="ZN(II)2CYS6 TRANSCRIPTION FACTOR (EUROFUNG)"/>
    <property type="match status" value="1"/>
</dbReference>
<dbReference type="SMART" id="SM00066">
    <property type="entry name" value="GAL4"/>
    <property type="match status" value="1"/>
</dbReference>
<evidence type="ECO:0000256" key="2">
    <source>
        <dbReference type="ARBA" id="ARBA00022723"/>
    </source>
</evidence>
<keyword evidence="7" id="KW-0539">Nucleus</keyword>
<dbReference type="CDD" id="cd12148">
    <property type="entry name" value="fungal_TF_MHR"/>
    <property type="match status" value="1"/>
</dbReference>
<proteinExistence type="predicted"/>
<dbReference type="Pfam" id="PF00172">
    <property type="entry name" value="Zn_clus"/>
    <property type="match status" value="1"/>
</dbReference>
<feature type="compositionally biased region" description="Polar residues" evidence="8">
    <location>
        <begin position="96"/>
        <end position="106"/>
    </location>
</feature>
<dbReference type="InterPro" id="IPR036864">
    <property type="entry name" value="Zn2-C6_fun-type_DNA-bd_sf"/>
</dbReference>
<protein>
    <recommendedName>
        <fullName evidence="9">Zn(2)-C6 fungal-type domain-containing protein</fullName>
    </recommendedName>
</protein>
<feature type="compositionally biased region" description="Polar residues" evidence="8">
    <location>
        <begin position="1"/>
        <end position="13"/>
    </location>
</feature>
<feature type="region of interest" description="Disordered" evidence="8">
    <location>
        <begin position="610"/>
        <end position="645"/>
    </location>
</feature>
<feature type="compositionally biased region" description="Polar residues" evidence="8">
    <location>
        <begin position="632"/>
        <end position="645"/>
    </location>
</feature>
<feature type="region of interest" description="Disordered" evidence="8">
    <location>
        <begin position="1"/>
        <end position="23"/>
    </location>
</feature>
<evidence type="ECO:0000256" key="7">
    <source>
        <dbReference type="ARBA" id="ARBA00023242"/>
    </source>
</evidence>
<sequence length="724" mass="79483">MTVTSSSSISKGGNNPRKRGRTACTRCKTRKQKCDEQWPVCSNCQVAGATCDKKAVANHGPSAQYTRALEERILALEADLAAKRRRQSIPAPDASRTATPSSTGSPAHNAINEIVTMIPLGNLEAPAFVGPSSGLSMALNLGEMVQATIWNKAFATAAAAATAHEEDIDSLPSSSSTPTSSSRPPISLEALMTNSAKAPPADTLGRRMIDTYLHQLHPRYPFIDRADVWRLHGQRHALAAAAHSELSREQRFGVFKLYMVYAIGATLIALTDKRHDRTTLASEGYYLTALQHVAAAREPRTIQNIEAMILLALYHLRESSCHGMWYMVGLAMRTCIDLGMHRAAYETGVAPPLVHRRRLLFWSVYSLDRTIAMSLGRPLSITDRQIDVGLPEDPKPEDIPDKAEDAELSTSGITDTPLQGSLFIQLCRLKRIESQVHLSIYRVDKPVAVLARKIDRFYAALEEWKAALPPCFHDFSEDKAEHSHYLLLHYNRVLRLLLQPFLAVLPPSSPYYARCLRAAGAVCRAHKQLHQTPTYAHSFISVQTVFMAGVTLLYALWTRPQAAWSAALADDLRSCSLVLFVMGERAAWVRKFRDTFERLVSAAMEKLQANDGEAEGAGDANDVSGAGGDETVVTTGHSSHPTASYQMDVNADWPGPPMNTPQDYDTTAMALSAMNTTATTTASGGPPENESWRMAEELATWVAHDNGVPDWMPDLEMLPNLWSG</sequence>
<dbReference type="InterPro" id="IPR007219">
    <property type="entry name" value="XnlR_reg_dom"/>
</dbReference>
<keyword evidence="11" id="KW-1185">Reference proteome</keyword>
<comment type="subcellular location">
    <subcellularLocation>
        <location evidence="1">Nucleus</location>
    </subcellularLocation>
</comment>
<dbReference type="SUPFAM" id="SSF57701">
    <property type="entry name" value="Zn2/Cys6 DNA-binding domain"/>
    <property type="match status" value="1"/>
</dbReference>
<dbReference type="SMART" id="SM00906">
    <property type="entry name" value="Fungal_trans"/>
    <property type="match status" value="1"/>
</dbReference>
<comment type="caution">
    <text evidence="10">The sequence shown here is derived from an EMBL/GenBank/DDBJ whole genome shotgun (WGS) entry which is preliminary data.</text>
</comment>
<keyword evidence="3" id="KW-0862">Zinc</keyword>
<feature type="domain" description="Zn(2)-C6 fungal-type" evidence="9">
    <location>
        <begin position="23"/>
        <end position="51"/>
    </location>
</feature>
<keyword evidence="5" id="KW-0238">DNA-binding</keyword>
<dbReference type="PROSITE" id="PS00463">
    <property type="entry name" value="ZN2_CY6_FUNGAL_1"/>
    <property type="match status" value="1"/>
</dbReference>
<dbReference type="InterPro" id="IPR052202">
    <property type="entry name" value="Yeast_MetPath_Reg"/>
</dbReference>
<feature type="region of interest" description="Disordered" evidence="8">
    <location>
        <begin position="84"/>
        <end position="108"/>
    </location>
</feature>
<keyword evidence="6" id="KW-0804">Transcription</keyword>
<organism evidence="10 11">
    <name type="scientific">Sporothrix stenoceras</name>
    <dbReference type="NCBI Taxonomy" id="5173"/>
    <lineage>
        <taxon>Eukaryota</taxon>
        <taxon>Fungi</taxon>
        <taxon>Dikarya</taxon>
        <taxon>Ascomycota</taxon>
        <taxon>Pezizomycotina</taxon>
        <taxon>Sordariomycetes</taxon>
        <taxon>Sordariomycetidae</taxon>
        <taxon>Ophiostomatales</taxon>
        <taxon>Ophiostomataceae</taxon>
        <taxon>Sporothrix</taxon>
    </lineage>
</organism>
<gene>
    <name evidence="10" type="ORF">Sste5346_004855</name>
</gene>
<keyword evidence="4" id="KW-0805">Transcription regulation</keyword>
<evidence type="ECO:0000256" key="1">
    <source>
        <dbReference type="ARBA" id="ARBA00004123"/>
    </source>
</evidence>
<evidence type="ECO:0000256" key="8">
    <source>
        <dbReference type="SAM" id="MobiDB-lite"/>
    </source>
</evidence>
<reference evidence="10 11" key="1">
    <citation type="journal article" date="2024" name="IMA Fungus">
        <title>IMA Genome - F19 : A genome assembly and annotation guide to empower mycologists, including annotated draft genome sequences of Ceratocystis pirilliformis, Diaporthe australafricana, Fusarium ophioides, Paecilomyces lecythidis, and Sporothrix stenoceras.</title>
        <authorList>
            <person name="Aylward J."/>
            <person name="Wilson A.M."/>
            <person name="Visagie C.M."/>
            <person name="Spraker J."/>
            <person name="Barnes I."/>
            <person name="Buitendag C."/>
            <person name="Ceriani C."/>
            <person name="Del Mar Angel L."/>
            <person name="du Plessis D."/>
            <person name="Fuchs T."/>
            <person name="Gasser K."/>
            <person name="Kramer D."/>
            <person name="Li W."/>
            <person name="Munsamy K."/>
            <person name="Piso A."/>
            <person name="Price J.L."/>
            <person name="Sonnekus B."/>
            <person name="Thomas C."/>
            <person name="van der Nest A."/>
            <person name="van Dijk A."/>
            <person name="van Heerden A."/>
            <person name="van Vuuren N."/>
            <person name="Yilmaz N."/>
            <person name="Duong T.A."/>
            <person name="van der Merwe N.A."/>
            <person name="Wingfield M.J."/>
            <person name="Wingfield B.D."/>
        </authorList>
    </citation>
    <scope>NUCLEOTIDE SEQUENCE [LARGE SCALE GENOMIC DNA]</scope>
    <source>
        <strain evidence="10 11">CMW 5346</strain>
    </source>
</reference>
<evidence type="ECO:0000313" key="11">
    <source>
        <dbReference type="Proteomes" id="UP001583186"/>
    </source>
</evidence>
<name>A0ABR3Z7N7_9PEZI</name>
<dbReference type="InterPro" id="IPR001138">
    <property type="entry name" value="Zn2Cys6_DnaBD"/>
</dbReference>
<dbReference type="PROSITE" id="PS50048">
    <property type="entry name" value="ZN2_CY6_FUNGAL_2"/>
    <property type="match status" value="1"/>
</dbReference>
<feature type="region of interest" description="Disordered" evidence="8">
    <location>
        <begin position="166"/>
        <end position="186"/>
    </location>
</feature>
<evidence type="ECO:0000256" key="5">
    <source>
        <dbReference type="ARBA" id="ARBA00023125"/>
    </source>
</evidence>
<evidence type="ECO:0000259" key="9">
    <source>
        <dbReference type="PROSITE" id="PS50048"/>
    </source>
</evidence>
<evidence type="ECO:0000256" key="3">
    <source>
        <dbReference type="ARBA" id="ARBA00022833"/>
    </source>
</evidence>
<keyword evidence="2" id="KW-0479">Metal-binding</keyword>
<dbReference type="CDD" id="cd00067">
    <property type="entry name" value="GAL4"/>
    <property type="match status" value="1"/>
</dbReference>
<evidence type="ECO:0000256" key="6">
    <source>
        <dbReference type="ARBA" id="ARBA00023163"/>
    </source>
</evidence>
<feature type="compositionally biased region" description="Low complexity" evidence="8">
    <location>
        <begin position="170"/>
        <end position="186"/>
    </location>
</feature>
<dbReference type="PANTHER" id="PTHR47782">
    <property type="entry name" value="ZN(II)2CYS6 TRANSCRIPTION FACTOR (EUROFUNG)-RELATED"/>
    <property type="match status" value="1"/>
</dbReference>
<dbReference type="Proteomes" id="UP001583186">
    <property type="component" value="Unassembled WGS sequence"/>
</dbReference>
<dbReference type="Gene3D" id="4.10.240.10">
    <property type="entry name" value="Zn(2)-C6 fungal-type DNA-binding domain"/>
    <property type="match status" value="1"/>
</dbReference>
<dbReference type="Pfam" id="PF04082">
    <property type="entry name" value="Fungal_trans"/>
    <property type="match status" value="1"/>
</dbReference>
<evidence type="ECO:0000256" key="4">
    <source>
        <dbReference type="ARBA" id="ARBA00023015"/>
    </source>
</evidence>
<dbReference type="EMBL" id="JAWCUI010000024">
    <property type="protein sequence ID" value="KAL1896115.1"/>
    <property type="molecule type" value="Genomic_DNA"/>
</dbReference>
<evidence type="ECO:0000313" key="10">
    <source>
        <dbReference type="EMBL" id="KAL1896115.1"/>
    </source>
</evidence>